<name>A0A292PN40_9PEZI</name>
<feature type="compositionally biased region" description="Low complexity" evidence="1">
    <location>
        <begin position="30"/>
        <end position="50"/>
    </location>
</feature>
<accession>A0A292PN40</accession>
<evidence type="ECO:0000256" key="1">
    <source>
        <dbReference type="SAM" id="MobiDB-lite"/>
    </source>
</evidence>
<feature type="compositionally biased region" description="Pro residues" evidence="1">
    <location>
        <begin position="15"/>
        <end position="29"/>
    </location>
</feature>
<evidence type="ECO:0000313" key="2">
    <source>
        <dbReference type="EMBL" id="CUS07903.1"/>
    </source>
</evidence>
<evidence type="ECO:0000313" key="3">
    <source>
        <dbReference type="Proteomes" id="UP001412239"/>
    </source>
</evidence>
<protein>
    <submittedName>
        <fullName evidence="2">Uncharacterized protein</fullName>
    </submittedName>
</protein>
<keyword evidence="3" id="KW-1185">Reference proteome</keyword>
<dbReference type="EMBL" id="LN891163">
    <property type="protein sequence ID" value="CUS07903.1"/>
    <property type="molecule type" value="Genomic_DNA"/>
</dbReference>
<dbReference type="AlphaFoldDB" id="A0A292PN40"/>
<organism evidence="2 3">
    <name type="scientific">Tuber aestivum</name>
    <name type="common">summer truffle</name>
    <dbReference type="NCBI Taxonomy" id="59557"/>
    <lineage>
        <taxon>Eukaryota</taxon>
        <taxon>Fungi</taxon>
        <taxon>Dikarya</taxon>
        <taxon>Ascomycota</taxon>
        <taxon>Pezizomycotina</taxon>
        <taxon>Pezizomycetes</taxon>
        <taxon>Pezizales</taxon>
        <taxon>Tuberaceae</taxon>
        <taxon>Tuber</taxon>
    </lineage>
</organism>
<proteinExistence type="predicted"/>
<feature type="region of interest" description="Disordered" evidence="1">
    <location>
        <begin position="1"/>
        <end position="50"/>
    </location>
</feature>
<reference evidence="2" key="1">
    <citation type="submission" date="2015-10" db="EMBL/GenBank/DDBJ databases">
        <authorList>
            <person name="Regsiter A."/>
            <person name="william w."/>
        </authorList>
    </citation>
    <scope>NUCLEOTIDE SEQUENCE</scope>
    <source>
        <strain evidence="2">Montdore</strain>
    </source>
</reference>
<dbReference type="Proteomes" id="UP001412239">
    <property type="component" value="Unassembled WGS sequence"/>
</dbReference>
<gene>
    <name evidence="2" type="ORF">GSTUAT00007997001</name>
</gene>
<sequence length="339" mass="38066">MAAVPAENVDAPRTPFQPPQPLGCPPPGWRPDLSPPSSLASAHLSPQPSAPHDMNYYLTEGLKDVEHQQYRDRQSFIRAIDSQVKKLRSGKAGQYLVFAPVMQDQLEVIKRIRHSHQKGVRFHYFNREETLIVKIFAGAVQAMVGSGFGTRLDVKIGSMGLLSYTCRMDAAIYEGNGSQKQANIAWEPWSPRHGAADWPTVVIECGVSQSRDRLEVEANWWFENSGGQVKIVFLISFSEKRKEIHFQQWELVTVPDSYVSPGQPTATRTSPTIMREFDLAPGVPSKESLMLNFEKVFLRPPAWGKGQHEGDITFSPQDLEEYATHVWPMGRIDPTIVKG</sequence>